<dbReference type="EC" id="3.1.1.31" evidence="5 7"/>
<keyword evidence="10" id="KW-1185">Reference proteome</keyword>
<dbReference type="Pfam" id="PF01182">
    <property type="entry name" value="Glucosamine_iso"/>
    <property type="match status" value="1"/>
</dbReference>
<dbReference type="RefSeq" id="WP_345445427.1">
    <property type="nucleotide sequence ID" value="NZ_BAABKP010000001.1"/>
</dbReference>
<evidence type="ECO:0000313" key="10">
    <source>
        <dbReference type="Proteomes" id="UP001500187"/>
    </source>
</evidence>
<dbReference type="NCBIfam" id="TIGR01198">
    <property type="entry name" value="pgl"/>
    <property type="match status" value="1"/>
</dbReference>
<organism evidence="9 10">
    <name type="scientific">Rothia endophytica</name>
    <dbReference type="NCBI Taxonomy" id="1324766"/>
    <lineage>
        <taxon>Bacteria</taxon>
        <taxon>Bacillati</taxon>
        <taxon>Actinomycetota</taxon>
        <taxon>Actinomycetes</taxon>
        <taxon>Micrococcales</taxon>
        <taxon>Micrococcaceae</taxon>
        <taxon>Rothia</taxon>
    </lineage>
</organism>
<evidence type="ECO:0000259" key="8">
    <source>
        <dbReference type="Pfam" id="PF01182"/>
    </source>
</evidence>
<accession>A0ABP9BG60</accession>
<comment type="caution">
    <text evidence="9">The sequence shown here is derived from an EMBL/GenBank/DDBJ whole genome shotgun (WGS) entry which is preliminary data.</text>
</comment>
<dbReference type="Gene3D" id="3.40.50.1360">
    <property type="match status" value="1"/>
</dbReference>
<evidence type="ECO:0000256" key="6">
    <source>
        <dbReference type="ARBA" id="ARBA00020337"/>
    </source>
</evidence>
<comment type="function">
    <text evidence="2 7">Hydrolysis of 6-phosphogluconolactone to 6-phosphogluconate.</text>
</comment>
<gene>
    <name evidence="7 9" type="primary">pgl</name>
    <name evidence="9" type="ORF">GCM10023352_11050</name>
</gene>
<proteinExistence type="inferred from homology"/>
<dbReference type="PANTHER" id="PTHR11054">
    <property type="entry name" value="6-PHOSPHOGLUCONOLACTONASE"/>
    <property type="match status" value="1"/>
</dbReference>
<evidence type="ECO:0000256" key="4">
    <source>
        <dbReference type="ARBA" id="ARBA00010662"/>
    </source>
</evidence>
<dbReference type="InterPro" id="IPR037171">
    <property type="entry name" value="NagB/RpiA_transferase-like"/>
</dbReference>
<dbReference type="CDD" id="cd01400">
    <property type="entry name" value="6PGL"/>
    <property type="match status" value="1"/>
</dbReference>
<keyword evidence="7" id="KW-0378">Hydrolase</keyword>
<evidence type="ECO:0000256" key="7">
    <source>
        <dbReference type="RuleBase" id="RU365095"/>
    </source>
</evidence>
<dbReference type="PANTHER" id="PTHR11054:SF0">
    <property type="entry name" value="6-PHOSPHOGLUCONOLACTONASE"/>
    <property type="match status" value="1"/>
</dbReference>
<comment type="pathway">
    <text evidence="3 7">Carbohydrate degradation; pentose phosphate pathway; D-ribulose 5-phosphate from D-glucose 6-phosphate (oxidative stage): step 2/3.</text>
</comment>
<evidence type="ECO:0000256" key="3">
    <source>
        <dbReference type="ARBA" id="ARBA00004961"/>
    </source>
</evidence>
<protein>
    <recommendedName>
        <fullName evidence="6 7">6-phosphogluconolactonase</fullName>
        <shortName evidence="7">6PGL</shortName>
        <ecNumber evidence="5 7">3.1.1.31</ecNumber>
    </recommendedName>
</protein>
<dbReference type="InterPro" id="IPR039104">
    <property type="entry name" value="6PGL"/>
</dbReference>
<evidence type="ECO:0000313" key="9">
    <source>
        <dbReference type="EMBL" id="GAA4794020.1"/>
    </source>
</evidence>
<dbReference type="SUPFAM" id="SSF100950">
    <property type="entry name" value="NagB/RpiA/CoA transferase-like"/>
    <property type="match status" value="1"/>
</dbReference>
<name>A0ABP9BG60_9MICC</name>
<dbReference type="InterPro" id="IPR005900">
    <property type="entry name" value="6-phosphogluconolactonase_DevB"/>
</dbReference>
<dbReference type="Proteomes" id="UP001500187">
    <property type="component" value="Unassembled WGS sequence"/>
</dbReference>
<dbReference type="EMBL" id="BAABKP010000001">
    <property type="protein sequence ID" value="GAA4794020.1"/>
    <property type="molecule type" value="Genomic_DNA"/>
</dbReference>
<reference evidence="10" key="1">
    <citation type="journal article" date="2019" name="Int. J. Syst. Evol. Microbiol.">
        <title>The Global Catalogue of Microorganisms (GCM) 10K type strain sequencing project: providing services to taxonomists for standard genome sequencing and annotation.</title>
        <authorList>
            <consortium name="The Broad Institute Genomics Platform"/>
            <consortium name="The Broad Institute Genome Sequencing Center for Infectious Disease"/>
            <person name="Wu L."/>
            <person name="Ma J."/>
        </authorList>
    </citation>
    <scope>NUCLEOTIDE SEQUENCE [LARGE SCALE GENOMIC DNA]</scope>
    <source>
        <strain evidence="10">JCM 18541</strain>
    </source>
</reference>
<evidence type="ECO:0000256" key="5">
    <source>
        <dbReference type="ARBA" id="ARBA00013198"/>
    </source>
</evidence>
<comment type="catalytic activity">
    <reaction evidence="1 7">
        <text>6-phospho-D-glucono-1,5-lactone + H2O = 6-phospho-D-gluconate + H(+)</text>
        <dbReference type="Rhea" id="RHEA:12556"/>
        <dbReference type="ChEBI" id="CHEBI:15377"/>
        <dbReference type="ChEBI" id="CHEBI:15378"/>
        <dbReference type="ChEBI" id="CHEBI:57955"/>
        <dbReference type="ChEBI" id="CHEBI:58759"/>
        <dbReference type="EC" id="3.1.1.31"/>
    </reaction>
</comment>
<evidence type="ECO:0000256" key="2">
    <source>
        <dbReference type="ARBA" id="ARBA00002681"/>
    </source>
</evidence>
<comment type="similarity">
    <text evidence="4 7">Belongs to the glucosamine/galactosamine-6-phosphate isomerase family. 6-phosphogluconolactonase subfamily.</text>
</comment>
<evidence type="ECO:0000256" key="1">
    <source>
        <dbReference type="ARBA" id="ARBA00000832"/>
    </source>
</evidence>
<dbReference type="InterPro" id="IPR006148">
    <property type="entry name" value="Glc/Gal-6P_isomerase"/>
</dbReference>
<feature type="domain" description="Glucosamine/galactosamine-6-phosphate isomerase" evidence="8">
    <location>
        <begin position="11"/>
        <end position="219"/>
    </location>
</feature>
<sequence>MPNPILVPHADKGQLALAGGSRIINVLSTAVAEQGLAHLSVTGGTMGIAVLANIAENPLRSTVDWSKVHFWWSDERFVTTEHEDRNEQQAKDALLEALDLPAENLHIIGASDVFETAEAAAGAYAHELARFAPHGEASPRFSLTLLGMGPDGHIASLFPGRTEILEAQQVTLAIQDSPKPPPTRVTLTLPVINFSERIWFLIAGSDKAEATARLLKASQLAETELTAEILQETPAAGARGMLETLVLATQDAISS</sequence>